<dbReference type="GO" id="GO:0042128">
    <property type="term" value="P:nitrate assimilation"/>
    <property type="evidence" value="ECO:0007669"/>
    <property type="project" value="UniProtKB-KW"/>
</dbReference>
<dbReference type="GO" id="GO:0016530">
    <property type="term" value="F:metallochaperone activity"/>
    <property type="evidence" value="ECO:0007669"/>
    <property type="project" value="TreeGrafter"/>
</dbReference>
<dbReference type="EC" id="1.7.99.4" evidence="2"/>
<dbReference type="Pfam" id="PF02613">
    <property type="entry name" value="Nitrate_red_del"/>
    <property type="match status" value="1"/>
</dbReference>
<comment type="caution">
    <text evidence="2">The sequence shown here is derived from an EMBL/GenBank/DDBJ whole genome shotgun (WGS) entry which is preliminary data.</text>
</comment>
<name>I4ELU6_9BACT</name>
<keyword evidence="2" id="KW-0560">Oxidoreductase</keyword>
<dbReference type="Proteomes" id="UP000004221">
    <property type="component" value="Unassembled WGS sequence"/>
</dbReference>
<dbReference type="PANTHER" id="PTHR43680">
    <property type="entry name" value="NITRATE REDUCTASE MOLYBDENUM COFACTOR ASSEMBLY CHAPERONE"/>
    <property type="match status" value="1"/>
</dbReference>
<dbReference type="NCBIfam" id="TIGR00684">
    <property type="entry name" value="narJ"/>
    <property type="match status" value="1"/>
</dbReference>
<protein>
    <submittedName>
        <fullName evidence="2">Nitrite oxidoreductase, delta subunit</fullName>
        <ecNumber evidence="2">1.7.99.4</ecNumber>
    </submittedName>
</protein>
<evidence type="ECO:0000313" key="3">
    <source>
        <dbReference type="Proteomes" id="UP000004221"/>
    </source>
</evidence>
<dbReference type="GO" id="GO:0051082">
    <property type="term" value="F:unfolded protein binding"/>
    <property type="evidence" value="ECO:0007669"/>
    <property type="project" value="InterPro"/>
</dbReference>
<dbReference type="InterPro" id="IPR036411">
    <property type="entry name" value="TorD-like_sf"/>
</dbReference>
<dbReference type="PANTHER" id="PTHR43680:SF2">
    <property type="entry name" value="NITRATE REDUCTASE MOLYBDENUM COFACTOR ASSEMBLY CHAPERONE NARJ"/>
    <property type="match status" value="1"/>
</dbReference>
<dbReference type="SUPFAM" id="SSF89155">
    <property type="entry name" value="TorD-like"/>
    <property type="match status" value="1"/>
</dbReference>
<evidence type="ECO:0000256" key="1">
    <source>
        <dbReference type="ARBA" id="ARBA00023063"/>
    </source>
</evidence>
<keyword evidence="1" id="KW-0534">Nitrate assimilation</keyword>
<reference evidence="2 3" key="1">
    <citation type="journal article" date="2012" name="ISME J.">
        <title>Nitrification expanded: discovery, physiology and genomics of a nitrite-oxidizing bacterium from the phylum Chloroflexi.</title>
        <authorList>
            <person name="Sorokin D.Y."/>
            <person name="Lucker S."/>
            <person name="Vejmelkova D."/>
            <person name="Kostrikina N.A."/>
            <person name="Kleerebezem R."/>
            <person name="Rijpstra W.I."/>
            <person name="Damste J.S."/>
            <person name="Le Paslier D."/>
            <person name="Muyzer G."/>
            <person name="Wagner M."/>
            <person name="van Loosdrecht M.C."/>
            <person name="Daims H."/>
        </authorList>
    </citation>
    <scope>NUCLEOTIDE SEQUENCE [LARGE SCALE GENOMIC DNA]</scope>
    <source>
        <strain evidence="3">none</strain>
    </source>
</reference>
<dbReference type="InterPro" id="IPR020945">
    <property type="entry name" value="DMSO/NO3_reduct_chaperone"/>
</dbReference>
<accession>I4ELU6</accession>
<organism evidence="2 3">
    <name type="scientific">Nitrolancea hollandica Lb</name>
    <dbReference type="NCBI Taxonomy" id="1129897"/>
    <lineage>
        <taxon>Bacteria</taxon>
        <taxon>Pseudomonadati</taxon>
        <taxon>Thermomicrobiota</taxon>
        <taxon>Thermomicrobia</taxon>
        <taxon>Sphaerobacterales</taxon>
        <taxon>Sphaerobacterineae</taxon>
        <taxon>Sphaerobacteraceae</taxon>
        <taxon>Nitrolancea</taxon>
    </lineage>
</organism>
<dbReference type="GO" id="GO:0051131">
    <property type="term" value="P:chaperone-mediated protein complex assembly"/>
    <property type="evidence" value="ECO:0007669"/>
    <property type="project" value="InterPro"/>
</dbReference>
<dbReference type="InterPro" id="IPR003765">
    <property type="entry name" value="NO3_reductase_chaperone_NarJ"/>
</dbReference>
<proteinExistence type="predicted"/>
<dbReference type="EMBL" id="CAGS01000481">
    <property type="protein sequence ID" value="CCF85659.1"/>
    <property type="molecule type" value="Genomic_DNA"/>
</dbReference>
<dbReference type="GO" id="GO:0016491">
    <property type="term" value="F:oxidoreductase activity"/>
    <property type="evidence" value="ECO:0007669"/>
    <property type="project" value="UniProtKB-KW"/>
</dbReference>
<dbReference type="AlphaFoldDB" id="I4ELU6"/>
<sequence length="213" mass="24334">MVSMSRDTSEKRIFQLFSRILGYPQQDLAEATRECEGLIREETPEAAEFLAEFRAIVEDTPLGRMEEIYTGAFDLEANWQLYIGYHLFGESYARSIFLLELKERFRAGGFPPPEAELPDHAAVLLAFLGVCDDRQQVDELVDEALLPTLNRLTGEGEDVIEEELEEGEEESEEIQRQRSSREVYDGVLRALRMVLLQQQARLALQGSTSVERE</sequence>
<keyword evidence="3" id="KW-1185">Reference proteome</keyword>
<gene>
    <name evidence="2" type="primary">narJ</name>
    <name evidence="2" type="ORF">NITHO_5310003</name>
</gene>
<evidence type="ECO:0000313" key="2">
    <source>
        <dbReference type="EMBL" id="CCF85659.1"/>
    </source>
</evidence>
<dbReference type="Gene3D" id="1.10.3480.10">
    <property type="entry name" value="TorD-like"/>
    <property type="match status" value="1"/>
</dbReference>